<protein>
    <submittedName>
        <fullName evidence="2">Uncharacterized protein</fullName>
    </submittedName>
</protein>
<dbReference type="Proteomes" id="UP001607303">
    <property type="component" value="Unassembled WGS sequence"/>
</dbReference>
<dbReference type="EMBL" id="JAYRBN010000114">
    <property type="protein sequence ID" value="KAL2723426.1"/>
    <property type="molecule type" value="Genomic_DNA"/>
</dbReference>
<organism evidence="2 3">
    <name type="scientific">Vespula maculifrons</name>
    <name type="common">Eastern yellow jacket</name>
    <name type="synonym">Wasp</name>
    <dbReference type="NCBI Taxonomy" id="7453"/>
    <lineage>
        <taxon>Eukaryota</taxon>
        <taxon>Metazoa</taxon>
        <taxon>Ecdysozoa</taxon>
        <taxon>Arthropoda</taxon>
        <taxon>Hexapoda</taxon>
        <taxon>Insecta</taxon>
        <taxon>Pterygota</taxon>
        <taxon>Neoptera</taxon>
        <taxon>Endopterygota</taxon>
        <taxon>Hymenoptera</taxon>
        <taxon>Apocrita</taxon>
        <taxon>Aculeata</taxon>
        <taxon>Vespoidea</taxon>
        <taxon>Vespidae</taxon>
        <taxon>Vespinae</taxon>
        <taxon>Vespula</taxon>
    </lineage>
</organism>
<gene>
    <name evidence="2" type="ORF">V1477_019277</name>
</gene>
<proteinExistence type="predicted"/>
<dbReference type="AlphaFoldDB" id="A0ABD2ASR2"/>
<keyword evidence="3" id="KW-1185">Reference proteome</keyword>
<feature type="region of interest" description="Disordered" evidence="1">
    <location>
        <begin position="73"/>
        <end position="101"/>
    </location>
</feature>
<accession>A0ABD2ASR2</accession>
<evidence type="ECO:0000313" key="2">
    <source>
        <dbReference type="EMBL" id="KAL2723426.1"/>
    </source>
</evidence>
<reference evidence="2 3" key="1">
    <citation type="journal article" date="2024" name="Ann. Entomol. Soc. Am.">
        <title>Genomic analyses of the southern and eastern yellowjacket wasps (Hymenoptera: Vespidae) reveal evolutionary signatures of social life.</title>
        <authorList>
            <person name="Catto M.A."/>
            <person name="Caine P.B."/>
            <person name="Orr S.E."/>
            <person name="Hunt B.G."/>
            <person name="Goodisman M.A.D."/>
        </authorList>
    </citation>
    <scope>NUCLEOTIDE SEQUENCE [LARGE SCALE GENOMIC DNA]</scope>
    <source>
        <strain evidence="2">232</strain>
        <tissue evidence="2">Head and thorax</tissue>
    </source>
</reference>
<evidence type="ECO:0000256" key="1">
    <source>
        <dbReference type="SAM" id="MobiDB-lite"/>
    </source>
</evidence>
<sequence length="139" mass="15713">MSSQRRWDIAKRVHVKFIVKGGEGQSFLIISPISTNRSQPASLEFDDLCRVAEFAESVLWKLMDAVYGRPRPVHPHNGGGEKWRYSNGGESNGGYQRGSTRFLTGDRSRAEALRERNNGLPKITWAPLLAVRNETCWKP</sequence>
<name>A0ABD2ASR2_VESMC</name>
<comment type="caution">
    <text evidence="2">The sequence shown here is derived from an EMBL/GenBank/DDBJ whole genome shotgun (WGS) entry which is preliminary data.</text>
</comment>
<evidence type="ECO:0000313" key="3">
    <source>
        <dbReference type="Proteomes" id="UP001607303"/>
    </source>
</evidence>